<evidence type="ECO:0000256" key="3">
    <source>
        <dbReference type="ARBA" id="ARBA00023157"/>
    </source>
</evidence>
<dbReference type="PROSITE" id="PS01186">
    <property type="entry name" value="EGF_2"/>
    <property type="match status" value="1"/>
</dbReference>
<sequence>MDAYKFYILLIVVLYSNLTKSSANKSALTQYEFLSKWKLKNNGFVNMDYGLPVNIIGGLIATVKLQFIRCKPEKVRYWTMIDCQALYIPSDCHFTYEQINLLNNTSKSINCSQHVKSKLIPNRWTKEVDKKSTQVVEIRVNSAITNMKLKAFFLHCGKDLAYFNNNSLIQLCDWDHYIELVSNINSLDVYGYINTSSILSVIYIYYFCTITWSELQKKSENKMRHILCPNSCSYGAVRCSGKPHVIKSVSNIKKSIPASIGDCIPIRLGVFDHEYKCLCEKGYSWNSDTRSCEIEDPCTLDQILSIKAHEIKGKDRLCDPKGTLRCIYTQYYKNKDIFGYQIRLTLHYSCICHPQFMGYRCDRLRNPCIENNLPNRVPGNEACRTYLGNKCNPINGTNHYTCTCVGNYKYSQKYSFYNCYERKNICDSILCQNKGMCISSGDGKQFLCLCEYGWGGKYCTEPGIRQWFPWSPWSECSAAFYEDHGWKRRTRECRSLGNESIYLGKCSGNEMELRTCIGRFPDFTKEYLPTIKVLLMFVCYLITLHLFVDIIYFLLQPERV</sequence>
<dbReference type="InterPro" id="IPR000742">
    <property type="entry name" value="EGF"/>
</dbReference>
<evidence type="ECO:0000256" key="6">
    <source>
        <dbReference type="SAM" id="SignalP"/>
    </source>
</evidence>
<feature type="disulfide bond" evidence="4">
    <location>
        <begin position="450"/>
        <end position="459"/>
    </location>
</feature>
<dbReference type="InParanoid" id="A0A3Q0KQD3"/>
<feature type="signal peptide" evidence="6">
    <location>
        <begin position="1"/>
        <end position="23"/>
    </location>
</feature>
<dbReference type="PROSITE" id="PS00022">
    <property type="entry name" value="EGF_1"/>
    <property type="match status" value="1"/>
</dbReference>
<dbReference type="PROSITE" id="PS50026">
    <property type="entry name" value="EGF_3"/>
    <property type="match status" value="1"/>
</dbReference>
<keyword evidence="1 4" id="KW-0245">EGF-like domain</keyword>
<evidence type="ECO:0000256" key="2">
    <source>
        <dbReference type="ARBA" id="ARBA00022737"/>
    </source>
</evidence>
<keyword evidence="5" id="KW-0472">Membrane</keyword>
<protein>
    <submittedName>
        <fullName evidence="9">Hypotheical protein</fullName>
    </submittedName>
</protein>
<feature type="transmembrane region" description="Helical" evidence="5">
    <location>
        <begin position="533"/>
        <end position="555"/>
    </location>
</feature>
<feature type="disulfide bond" evidence="4">
    <location>
        <begin position="431"/>
        <end position="448"/>
    </location>
</feature>
<evidence type="ECO:0000313" key="9">
    <source>
        <dbReference type="WBParaSite" id="Smp_153090.1"/>
    </source>
</evidence>
<dbReference type="SMART" id="SM00181">
    <property type="entry name" value="EGF"/>
    <property type="match status" value="3"/>
</dbReference>
<dbReference type="SUPFAM" id="SSF57196">
    <property type="entry name" value="EGF/Laminin"/>
    <property type="match status" value="1"/>
</dbReference>
<dbReference type="PANTHER" id="PTHR24049">
    <property type="entry name" value="CRUMBS FAMILY MEMBER"/>
    <property type="match status" value="1"/>
</dbReference>
<keyword evidence="2" id="KW-0677">Repeat</keyword>
<dbReference type="SUPFAM" id="SSF82895">
    <property type="entry name" value="TSP-1 type 1 repeat"/>
    <property type="match status" value="1"/>
</dbReference>
<evidence type="ECO:0000256" key="5">
    <source>
        <dbReference type="SAM" id="Phobius"/>
    </source>
</evidence>
<accession>A0A3Q0KQD3</accession>
<comment type="caution">
    <text evidence="4">Lacks conserved residue(s) required for the propagation of feature annotation.</text>
</comment>
<reference evidence="8" key="1">
    <citation type="journal article" date="2012" name="PLoS Negl. Trop. Dis.">
        <title>A systematically improved high quality genome and transcriptome of the human blood fluke Schistosoma mansoni.</title>
        <authorList>
            <person name="Protasio A.V."/>
            <person name="Tsai I.J."/>
            <person name="Babbage A."/>
            <person name="Nichol S."/>
            <person name="Hunt M."/>
            <person name="Aslett M.A."/>
            <person name="De Silva N."/>
            <person name="Velarde G.S."/>
            <person name="Anderson T.J."/>
            <person name="Clark R.C."/>
            <person name="Davidson C."/>
            <person name="Dillon G.P."/>
            <person name="Holroyd N.E."/>
            <person name="LoVerde P.T."/>
            <person name="Lloyd C."/>
            <person name="McQuillan J."/>
            <person name="Oliveira G."/>
            <person name="Otto T.D."/>
            <person name="Parker-Manuel S.J."/>
            <person name="Quail M.A."/>
            <person name="Wilson R.A."/>
            <person name="Zerlotini A."/>
            <person name="Dunne D.W."/>
            <person name="Berriman M."/>
        </authorList>
    </citation>
    <scope>NUCLEOTIDE SEQUENCE [LARGE SCALE GENOMIC DNA]</scope>
    <source>
        <strain evidence="8">Puerto Rican</strain>
    </source>
</reference>
<keyword evidence="3 4" id="KW-1015">Disulfide bond</keyword>
<proteinExistence type="predicted"/>
<feature type="chain" id="PRO_5017926349" evidence="6">
    <location>
        <begin position="24"/>
        <end position="560"/>
    </location>
</feature>
<dbReference type="AlphaFoldDB" id="A0A3Q0KQD3"/>
<feature type="domain" description="EGF-like" evidence="7">
    <location>
        <begin position="422"/>
        <end position="460"/>
    </location>
</feature>
<dbReference type="InterPro" id="IPR036383">
    <property type="entry name" value="TSP1_rpt_sf"/>
</dbReference>
<reference evidence="9" key="2">
    <citation type="submission" date="2018-12" db="UniProtKB">
        <authorList>
            <consortium name="WormBaseParasite"/>
        </authorList>
    </citation>
    <scope>IDENTIFICATION</scope>
    <source>
        <strain evidence="9">Puerto Rican</strain>
    </source>
</reference>
<dbReference type="InterPro" id="IPR051022">
    <property type="entry name" value="Notch_Cell-Fate_Det"/>
</dbReference>
<evidence type="ECO:0000313" key="8">
    <source>
        <dbReference type="Proteomes" id="UP000008854"/>
    </source>
</evidence>
<dbReference type="Gene3D" id="2.20.100.10">
    <property type="entry name" value="Thrombospondin type-1 (TSP1) repeat"/>
    <property type="match status" value="1"/>
</dbReference>
<dbReference type="Proteomes" id="UP000008854">
    <property type="component" value="Unassembled WGS sequence"/>
</dbReference>
<dbReference type="Gene3D" id="2.10.25.10">
    <property type="entry name" value="Laminin"/>
    <property type="match status" value="1"/>
</dbReference>
<keyword evidence="6" id="KW-0732">Signal</keyword>
<name>A0A3Q0KQD3_SCHMA</name>
<dbReference type="PROSITE" id="PS50092">
    <property type="entry name" value="TSP1"/>
    <property type="match status" value="1"/>
</dbReference>
<keyword evidence="8" id="KW-1185">Reference proteome</keyword>
<dbReference type="InterPro" id="IPR000884">
    <property type="entry name" value="TSP1_rpt"/>
</dbReference>
<organism evidence="8 9">
    <name type="scientific">Schistosoma mansoni</name>
    <name type="common">Blood fluke</name>
    <dbReference type="NCBI Taxonomy" id="6183"/>
    <lineage>
        <taxon>Eukaryota</taxon>
        <taxon>Metazoa</taxon>
        <taxon>Spiralia</taxon>
        <taxon>Lophotrochozoa</taxon>
        <taxon>Platyhelminthes</taxon>
        <taxon>Trematoda</taxon>
        <taxon>Digenea</taxon>
        <taxon>Strigeidida</taxon>
        <taxon>Schistosomatoidea</taxon>
        <taxon>Schistosomatidae</taxon>
        <taxon>Schistosoma</taxon>
    </lineage>
</organism>
<evidence type="ECO:0000259" key="7">
    <source>
        <dbReference type="PROSITE" id="PS50026"/>
    </source>
</evidence>
<keyword evidence="5" id="KW-0812">Transmembrane</keyword>
<keyword evidence="5" id="KW-1133">Transmembrane helix</keyword>
<evidence type="ECO:0000256" key="4">
    <source>
        <dbReference type="PROSITE-ProRule" id="PRU00076"/>
    </source>
</evidence>
<evidence type="ECO:0000256" key="1">
    <source>
        <dbReference type="ARBA" id="ARBA00022536"/>
    </source>
</evidence>
<dbReference type="WBParaSite" id="Smp_153090.1">
    <property type="protein sequence ID" value="Smp_153090.1"/>
    <property type="gene ID" value="Smp_153090"/>
</dbReference>